<accession>A0CT97</accession>
<dbReference type="EMBL" id="CT868174">
    <property type="protein sequence ID" value="CAK74014.1"/>
    <property type="molecule type" value="Genomic_DNA"/>
</dbReference>
<dbReference type="RefSeq" id="XP_001441411.1">
    <property type="nucleotide sequence ID" value="XM_001441374.1"/>
</dbReference>
<name>A0CT97_PARTE</name>
<evidence type="ECO:0000313" key="3">
    <source>
        <dbReference type="Proteomes" id="UP000000600"/>
    </source>
</evidence>
<evidence type="ECO:0000256" key="1">
    <source>
        <dbReference type="SAM" id="MobiDB-lite"/>
    </source>
</evidence>
<gene>
    <name evidence="2" type="ORF">GSPATT00010248001</name>
</gene>
<feature type="compositionally biased region" description="Acidic residues" evidence="1">
    <location>
        <begin position="176"/>
        <end position="186"/>
    </location>
</feature>
<dbReference type="InParanoid" id="A0CT97"/>
<dbReference type="GeneID" id="5027196"/>
<dbReference type="KEGG" id="ptm:GSPATT00010248001"/>
<feature type="compositionally biased region" description="Basic and acidic residues" evidence="1">
    <location>
        <begin position="281"/>
        <end position="295"/>
    </location>
</feature>
<organism evidence="2 3">
    <name type="scientific">Paramecium tetraurelia</name>
    <dbReference type="NCBI Taxonomy" id="5888"/>
    <lineage>
        <taxon>Eukaryota</taxon>
        <taxon>Sar</taxon>
        <taxon>Alveolata</taxon>
        <taxon>Ciliophora</taxon>
        <taxon>Intramacronucleata</taxon>
        <taxon>Oligohymenophorea</taxon>
        <taxon>Peniculida</taxon>
        <taxon>Parameciidae</taxon>
        <taxon>Paramecium</taxon>
    </lineage>
</organism>
<keyword evidence="3" id="KW-1185">Reference proteome</keyword>
<dbReference type="HOGENOM" id="CLU_867286_0_0_1"/>
<feature type="region of interest" description="Disordered" evidence="1">
    <location>
        <begin position="116"/>
        <end position="321"/>
    </location>
</feature>
<protein>
    <submittedName>
        <fullName evidence="2">Uncharacterized protein</fullName>
    </submittedName>
</protein>
<feature type="compositionally biased region" description="Acidic residues" evidence="1">
    <location>
        <begin position="217"/>
        <end position="227"/>
    </location>
</feature>
<feature type="compositionally biased region" description="Basic and acidic residues" evidence="1">
    <location>
        <begin position="261"/>
        <end position="273"/>
    </location>
</feature>
<dbReference type="AlphaFoldDB" id="A0CT97"/>
<feature type="compositionally biased region" description="Basic and acidic residues" evidence="1">
    <location>
        <begin position="160"/>
        <end position="175"/>
    </location>
</feature>
<sequence>MKTRGQKPEQNFAYQFKKDQILGQNEKGKPVFYKVVEDLQTNDHKSQLKVVRLEQQEKQKDGKVVYKESQEALLPVKERTQIVEDVEVKSTKPNPKSKSTVNSFVFSHDTLQEIAKSIRQIPANSHKQKKQVSSGSESEDEEPPKKCIIKQGTKQVVKVETQKKEVKNNKKKKDESDESFEESSEEEPPKKQTSLKKPTPKQVKSNQKGGKQVRMEESEESYGDESEQDQKKKRVSRQQPSSRRDKLELSPIQARRSRAQRRLDNGENDKVEDNQLQSQSVEEKKKKTKASEKKSKSQPAQPPKFIKGKINHRLQRDKGNQ</sequence>
<reference evidence="2 3" key="1">
    <citation type="journal article" date="2006" name="Nature">
        <title>Global trends of whole-genome duplications revealed by the ciliate Paramecium tetraurelia.</title>
        <authorList>
            <consortium name="Genoscope"/>
            <person name="Aury J.-M."/>
            <person name="Jaillon O."/>
            <person name="Duret L."/>
            <person name="Noel B."/>
            <person name="Jubin C."/>
            <person name="Porcel B.M."/>
            <person name="Segurens B."/>
            <person name="Daubin V."/>
            <person name="Anthouard V."/>
            <person name="Aiach N."/>
            <person name="Arnaiz O."/>
            <person name="Billaut A."/>
            <person name="Beisson J."/>
            <person name="Blanc I."/>
            <person name="Bouhouche K."/>
            <person name="Camara F."/>
            <person name="Duharcourt S."/>
            <person name="Guigo R."/>
            <person name="Gogendeau D."/>
            <person name="Katinka M."/>
            <person name="Keller A.-M."/>
            <person name="Kissmehl R."/>
            <person name="Klotz C."/>
            <person name="Koll F."/>
            <person name="Le Moue A."/>
            <person name="Lepere C."/>
            <person name="Malinsky S."/>
            <person name="Nowacki M."/>
            <person name="Nowak J.K."/>
            <person name="Plattner H."/>
            <person name="Poulain J."/>
            <person name="Ruiz F."/>
            <person name="Serrano V."/>
            <person name="Zagulski M."/>
            <person name="Dessen P."/>
            <person name="Betermier M."/>
            <person name="Weissenbach J."/>
            <person name="Scarpelli C."/>
            <person name="Schachter V."/>
            <person name="Sperling L."/>
            <person name="Meyer E."/>
            <person name="Cohen J."/>
            <person name="Wincker P."/>
        </authorList>
    </citation>
    <scope>NUCLEOTIDE SEQUENCE [LARGE SCALE GENOMIC DNA]</scope>
    <source>
        <strain evidence="2 3">Stock d4-2</strain>
    </source>
</reference>
<evidence type="ECO:0000313" key="2">
    <source>
        <dbReference type="EMBL" id="CAK74014.1"/>
    </source>
</evidence>
<proteinExistence type="predicted"/>
<dbReference type="Proteomes" id="UP000000600">
    <property type="component" value="Unassembled WGS sequence"/>
</dbReference>